<dbReference type="InterPro" id="IPR003660">
    <property type="entry name" value="HAMP_dom"/>
</dbReference>
<comment type="caution">
    <text evidence="10">The sequence shown here is derived from an EMBL/GenBank/DDBJ whole genome shotgun (WGS) entry which is preliminary data.</text>
</comment>
<keyword evidence="7" id="KW-0812">Transmembrane</keyword>
<evidence type="ECO:0000256" key="3">
    <source>
        <dbReference type="ARBA" id="ARBA00023136"/>
    </source>
</evidence>
<evidence type="ECO:0000259" key="9">
    <source>
        <dbReference type="PROSITE" id="PS50885"/>
    </source>
</evidence>
<dbReference type="SUPFAM" id="SSF58104">
    <property type="entry name" value="Methyl-accepting chemotaxis protein (MCP) signaling domain"/>
    <property type="match status" value="1"/>
</dbReference>
<proteinExistence type="inferred from homology"/>
<dbReference type="InterPro" id="IPR004089">
    <property type="entry name" value="MCPsignal_dom"/>
</dbReference>
<accession>A0ABT9YGJ0</accession>
<evidence type="ECO:0000256" key="5">
    <source>
        <dbReference type="ARBA" id="ARBA00029447"/>
    </source>
</evidence>
<evidence type="ECO:0000256" key="7">
    <source>
        <dbReference type="SAM" id="Phobius"/>
    </source>
</evidence>
<feature type="transmembrane region" description="Helical" evidence="7">
    <location>
        <begin position="12"/>
        <end position="31"/>
    </location>
</feature>
<feature type="domain" description="Methyl-accepting transducer" evidence="8">
    <location>
        <begin position="273"/>
        <end position="544"/>
    </location>
</feature>
<dbReference type="SMART" id="SM00283">
    <property type="entry name" value="MA"/>
    <property type="match status" value="1"/>
</dbReference>
<name>A0ABT9YGJ0_9BACI</name>
<dbReference type="SMART" id="SM00304">
    <property type="entry name" value="HAMP"/>
    <property type="match status" value="1"/>
</dbReference>
<dbReference type="Pfam" id="PF00015">
    <property type="entry name" value="MCPsignal"/>
    <property type="match status" value="1"/>
</dbReference>
<dbReference type="PANTHER" id="PTHR32089">
    <property type="entry name" value="METHYL-ACCEPTING CHEMOTAXIS PROTEIN MCPB"/>
    <property type="match status" value="1"/>
</dbReference>
<evidence type="ECO:0000256" key="6">
    <source>
        <dbReference type="PROSITE-ProRule" id="PRU00284"/>
    </source>
</evidence>
<protein>
    <submittedName>
        <fullName evidence="10">Methyl-accepting chemotaxis protein</fullName>
    </submittedName>
</protein>
<keyword evidence="7" id="KW-1133">Transmembrane helix</keyword>
<dbReference type="PANTHER" id="PTHR32089:SF112">
    <property type="entry name" value="LYSOZYME-LIKE PROTEIN-RELATED"/>
    <property type="match status" value="1"/>
</dbReference>
<evidence type="ECO:0000259" key="8">
    <source>
        <dbReference type="PROSITE" id="PS50111"/>
    </source>
</evidence>
<keyword evidence="4 6" id="KW-0807">Transducer</keyword>
<keyword evidence="3 7" id="KW-0472">Membrane</keyword>
<organism evidence="10 11">
    <name type="scientific">Alkalicoccobacillus murimartini</name>
    <dbReference type="NCBI Taxonomy" id="171685"/>
    <lineage>
        <taxon>Bacteria</taxon>
        <taxon>Bacillati</taxon>
        <taxon>Bacillota</taxon>
        <taxon>Bacilli</taxon>
        <taxon>Bacillales</taxon>
        <taxon>Bacillaceae</taxon>
        <taxon>Alkalicoccobacillus</taxon>
    </lineage>
</organism>
<feature type="domain" description="HAMP" evidence="9">
    <location>
        <begin position="201"/>
        <end position="254"/>
    </location>
</feature>
<evidence type="ECO:0000256" key="2">
    <source>
        <dbReference type="ARBA" id="ARBA00022475"/>
    </source>
</evidence>
<comment type="subcellular location">
    <subcellularLocation>
        <location evidence="1">Cell membrane</location>
    </subcellularLocation>
</comment>
<evidence type="ECO:0000313" key="11">
    <source>
        <dbReference type="Proteomes" id="UP001225034"/>
    </source>
</evidence>
<comment type="similarity">
    <text evidence="5">Belongs to the methyl-accepting chemotaxis (MCP) protein family.</text>
</comment>
<dbReference type="Pfam" id="PF00672">
    <property type="entry name" value="HAMP"/>
    <property type="match status" value="1"/>
</dbReference>
<reference evidence="10 11" key="1">
    <citation type="submission" date="2023-07" db="EMBL/GenBank/DDBJ databases">
        <title>Genomic Encyclopedia of Type Strains, Phase IV (KMG-IV): sequencing the most valuable type-strain genomes for metagenomic binning, comparative biology and taxonomic classification.</title>
        <authorList>
            <person name="Goeker M."/>
        </authorList>
    </citation>
    <scope>NUCLEOTIDE SEQUENCE [LARGE SCALE GENOMIC DNA]</scope>
    <source>
        <strain evidence="10 11">DSM 19154</strain>
    </source>
</reference>
<dbReference type="PROSITE" id="PS50111">
    <property type="entry name" value="CHEMOTAXIS_TRANSDUC_2"/>
    <property type="match status" value="1"/>
</dbReference>
<dbReference type="Proteomes" id="UP001225034">
    <property type="component" value="Unassembled WGS sequence"/>
</dbReference>
<keyword evidence="11" id="KW-1185">Reference proteome</keyword>
<sequence length="566" mass="61989">MKSIRGKLFSVFGTMVLLFFGLSIYLVASLIQTNERMESMQEVDFELLLLQERMANSMNDRLALFRGYIIFGEEDYLQRFEAVNEQMIKTKEELVILSSSDQLAGTIEKSDQWLNIIENDVLPLYQNGDVDAANESMRANTTGLAREITSSFQELADDRRANMEASFDKNTQELNSLKIIVISTVSFSVILMIVLILWLASAITKPLKRLVKEADLIANADLSSQPLIIKTKDELAILGNSFNEMKKSLRTLIGQTRNVSENVAATSQQLSASSEETSAATNQIADTIQSLTNTAEQNLTLSNQSLEASSEMEQSALHISKATHSVKVASEDMDTRSTEGRETVSKAIQQIESINQTVGATSKTMNQLEQQASEIGSILELITSISDQTNLLSLNAAIEAARAGESGKGFAVVAGEVRNLAEQSKESVTKIEAMIKSIQHHAKTAASDMQKGTSEVTKGTQMIKEVDRSFEEISTSINKVNEQIQTVTASADDISNRTIQLKDHISQMNHAAKSTLEGTEDAAASTEEQLAAMEEVASSAQGLADLAGDLRDEISRFKVEESVTEE</sequence>
<keyword evidence="2" id="KW-1003">Cell membrane</keyword>
<evidence type="ECO:0000256" key="1">
    <source>
        <dbReference type="ARBA" id="ARBA00004236"/>
    </source>
</evidence>
<dbReference type="CDD" id="cd11386">
    <property type="entry name" value="MCP_signal"/>
    <property type="match status" value="1"/>
</dbReference>
<evidence type="ECO:0000313" key="10">
    <source>
        <dbReference type="EMBL" id="MDQ0206977.1"/>
    </source>
</evidence>
<dbReference type="CDD" id="cd06225">
    <property type="entry name" value="HAMP"/>
    <property type="match status" value="1"/>
</dbReference>
<dbReference type="PROSITE" id="PS50885">
    <property type="entry name" value="HAMP"/>
    <property type="match status" value="1"/>
</dbReference>
<dbReference type="Gene3D" id="6.10.340.10">
    <property type="match status" value="1"/>
</dbReference>
<evidence type="ECO:0000256" key="4">
    <source>
        <dbReference type="ARBA" id="ARBA00023224"/>
    </source>
</evidence>
<dbReference type="EMBL" id="JAUSUA010000002">
    <property type="protein sequence ID" value="MDQ0206977.1"/>
    <property type="molecule type" value="Genomic_DNA"/>
</dbReference>
<dbReference type="Gene3D" id="1.10.287.950">
    <property type="entry name" value="Methyl-accepting chemotaxis protein"/>
    <property type="match status" value="1"/>
</dbReference>
<dbReference type="RefSeq" id="WP_306981898.1">
    <property type="nucleotide sequence ID" value="NZ_JAUSUA010000002.1"/>
</dbReference>
<gene>
    <name evidence="10" type="ORF">J2S05_001776</name>
</gene>
<feature type="transmembrane region" description="Helical" evidence="7">
    <location>
        <begin position="179"/>
        <end position="200"/>
    </location>
</feature>